<dbReference type="KEGG" id="sesp:BN6_36990"/>
<sequence length="349" mass="37172">MALTPSTSATAWTDSAANPTWRPAASTDSAVTRATRPPVLARFGGVDILGILQVRVPTLEPEPLEAHVESTHSFGTSAYLDLGGRKLHHMSRGTGGPVVVFESGLGFSRSTWGLVQPVVARHVQAVVYDRAGTGRSDPDPRPRTLEHLADDLGALLDALGPGPFVLVGHSWGGAIVRVAAARRPDRVHGLVLVDQSDENADLYFTPAAAKRFALTARLTPALARSGLYKLLGGRLGRAQPADVLADHHAEDFGPAAARATVAELEPFVAELRALRENPPRLGDLPVTVVTGTRPTRLDRAVRQGMNDAHRRTAAALANGRLVEAARSAHLVLFDQPDLLVAEVLRLVRS</sequence>
<name>K0K0C8_SACES</name>
<dbReference type="HOGENOM" id="CLU_020336_9_0_11"/>
<organism evidence="3 4">
    <name type="scientific">Saccharothrix espanaensis (strain ATCC 51144 / DSM 44229 / JCM 9112 / NBRC 15066 / NRRL 15764)</name>
    <dbReference type="NCBI Taxonomy" id="1179773"/>
    <lineage>
        <taxon>Bacteria</taxon>
        <taxon>Bacillati</taxon>
        <taxon>Actinomycetota</taxon>
        <taxon>Actinomycetes</taxon>
        <taxon>Pseudonocardiales</taxon>
        <taxon>Pseudonocardiaceae</taxon>
        <taxon>Saccharothrix</taxon>
    </lineage>
</organism>
<evidence type="ECO:0000313" key="3">
    <source>
        <dbReference type="EMBL" id="CCH30992.1"/>
    </source>
</evidence>
<gene>
    <name evidence="3" type="ordered locus">BN6_36990</name>
</gene>
<dbReference type="EMBL" id="HE804045">
    <property type="protein sequence ID" value="CCH30992.1"/>
    <property type="molecule type" value="Genomic_DNA"/>
</dbReference>
<dbReference type="BioCyc" id="SESP1179773:BN6_RS17915-MONOMER"/>
<dbReference type="InterPro" id="IPR050471">
    <property type="entry name" value="AB_hydrolase"/>
</dbReference>
<proteinExistence type="predicted"/>
<dbReference type="AlphaFoldDB" id="K0K0C8"/>
<dbReference type="STRING" id="1179773.BN6_36990"/>
<feature type="region of interest" description="Disordered" evidence="1">
    <location>
        <begin position="1"/>
        <end position="32"/>
    </location>
</feature>
<keyword evidence="4" id="KW-1185">Reference proteome</keyword>
<evidence type="ECO:0000256" key="1">
    <source>
        <dbReference type="SAM" id="MobiDB-lite"/>
    </source>
</evidence>
<dbReference type="Pfam" id="PF12697">
    <property type="entry name" value="Abhydrolase_6"/>
    <property type="match status" value="1"/>
</dbReference>
<dbReference type="Gene3D" id="3.40.50.1820">
    <property type="entry name" value="alpha/beta hydrolase"/>
    <property type="match status" value="1"/>
</dbReference>
<protein>
    <recommendedName>
        <fullName evidence="2">AB hydrolase-1 domain-containing protein</fullName>
    </recommendedName>
</protein>
<evidence type="ECO:0000313" key="4">
    <source>
        <dbReference type="Proteomes" id="UP000006281"/>
    </source>
</evidence>
<dbReference type="PRINTS" id="PR00111">
    <property type="entry name" value="ABHYDROLASE"/>
</dbReference>
<dbReference type="SUPFAM" id="SSF53474">
    <property type="entry name" value="alpha/beta-Hydrolases"/>
    <property type="match status" value="1"/>
</dbReference>
<dbReference type="GO" id="GO:0003824">
    <property type="term" value="F:catalytic activity"/>
    <property type="evidence" value="ECO:0007669"/>
    <property type="project" value="UniProtKB-ARBA"/>
</dbReference>
<feature type="compositionally biased region" description="Low complexity" evidence="1">
    <location>
        <begin position="1"/>
        <end position="17"/>
    </location>
</feature>
<dbReference type="PANTHER" id="PTHR43433">
    <property type="entry name" value="HYDROLASE, ALPHA/BETA FOLD FAMILY PROTEIN"/>
    <property type="match status" value="1"/>
</dbReference>
<dbReference type="PANTHER" id="PTHR43433:SF10">
    <property type="entry name" value="AB HYDROLASE-1 DOMAIN-CONTAINING PROTEIN"/>
    <property type="match status" value="1"/>
</dbReference>
<dbReference type="InterPro" id="IPR029058">
    <property type="entry name" value="AB_hydrolase_fold"/>
</dbReference>
<dbReference type="eggNOG" id="COG0596">
    <property type="taxonomic scope" value="Bacteria"/>
</dbReference>
<dbReference type="PATRIC" id="fig|1179773.3.peg.3698"/>
<dbReference type="InterPro" id="IPR000073">
    <property type="entry name" value="AB_hydrolase_1"/>
</dbReference>
<accession>K0K0C8</accession>
<evidence type="ECO:0000259" key="2">
    <source>
        <dbReference type="Pfam" id="PF12697"/>
    </source>
</evidence>
<dbReference type="Proteomes" id="UP000006281">
    <property type="component" value="Chromosome"/>
</dbReference>
<feature type="domain" description="AB hydrolase-1" evidence="2">
    <location>
        <begin position="99"/>
        <end position="341"/>
    </location>
</feature>
<reference evidence="3 4" key="1">
    <citation type="journal article" date="2012" name="BMC Genomics">
        <title>Complete genome sequence of Saccharothrix espanaensis DSM 44229T and comparison to the other completely sequenced Pseudonocardiaceae.</title>
        <authorList>
            <person name="Strobel T."/>
            <person name="Al-Dilaimi A."/>
            <person name="Blom J."/>
            <person name="Gessner A."/>
            <person name="Kalinowski J."/>
            <person name="Luzhetska M."/>
            <person name="Puhler A."/>
            <person name="Szczepanowski R."/>
            <person name="Bechthold A."/>
            <person name="Ruckert C."/>
        </authorList>
    </citation>
    <scope>NUCLEOTIDE SEQUENCE [LARGE SCALE GENOMIC DNA]</scope>
    <source>
        <strain evidence="4">ATCC 51144 / DSM 44229 / JCM 9112 / NBRC 15066 / NRRL 15764</strain>
    </source>
</reference>